<comment type="caution">
    <text evidence="5">The sequence shown here is derived from an EMBL/GenBank/DDBJ whole genome shotgun (WGS) entry which is preliminary data.</text>
</comment>
<dbReference type="Proteomes" id="UP000305267">
    <property type="component" value="Unassembled WGS sequence"/>
</dbReference>
<dbReference type="Gene3D" id="2.60.120.10">
    <property type="entry name" value="Jelly Rolls"/>
    <property type="match status" value="1"/>
</dbReference>
<dbReference type="Gene3D" id="1.10.10.10">
    <property type="entry name" value="Winged helix-like DNA-binding domain superfamily/Winged helix DNA-binding domain"/>
    <property type="match status" value="1"/>
</dbReference>
<sequence length="252" mass="28239">MPAPHRDRHHHHVLVRKLDRLVPLTEDDAGALADLSVGARQVRPRTELLHEGDTPDEVILVLEGFAARCKFQPTGHRQILAHLLPGDLCEADAGHLSRLDFSVGTLSACMVAFIPRRALVSTLERHPAMARALRLAKLQEEAISREWLVNVGCRSALERMAHLLCELQVRLQAVGFATRNGYGFPITQQDLGDTLGLSNVHVNRTLRVLRDQNLIEWRERQMRILDLPQLQAIAAFKAGYLHSTTGHESLPR</sequence>
<keyword evidence="1" id="KW-0805">Transcription regulation</keyword>
<dbReference type="InterPro" id="IPR000595">
    <property type="entry name" value="cNMP-bd_dom"/>
</dbReference>
<keyword evidence="2" id="KW-0238">DNA-binding</keyword>
<reference evidence="5 6" key="1">
    <citation type="submission" date="2019-06" db="EMBL/GenBank/DDBJ databases">
        <title>Genome of Methylobacterium sp. 17Sr1-39.</title>
        <authorList>
            <person name="Seo T."/>
        </authorList>
    </citation>
    <scope>NUCLEOTIDE SEQUENCE [LARGE SCALE GENOMIC DNA]</scope>
    <source>
        <strain evidence="5 6">17Sr1-39</strain>
    </source>
</reference>
<feature type="domain" description="HTH crp-type" evidence="4">
    <location>
        <begin position="154"/>
        <end position="228"/>
    </location>
</feature>
<evidence type="ECO:0000256" key="2">
    <source>
        <dbReference type="ARBA" id="ARBA00023125"/>
    </source>
</evidence>
<protein>
    <submittedName>
        <fullName evidence="5">Crp/Fnr family transcriptional regulator</fullName>
    </submittedName>
</protein>
<proteinExistence type="predicted"/>
<evidence type="ECO:0000313" key="5">
    <source>
        <dbReference type="EMBL" id="TNC08815.1"/>
    </source>
</evidence>
<dbReference type="InterPro" id="IPR018490">
    <property type="entry name" value="cNMP-bd_dom_sf"/>
</dbReference>
<dbReference type="SMART" id="SM00419">
    <property type="entry name" value="HTH_CRP"/>
    <property type="match status" value="1"/>
</dbReference>
<dbReference type="GO" id="GO:0003677">
    <property type="term" value="F:DNA binding"/>
    <property type="evidence" value="ECO:0007669"/>
    <property type="project" value="UniProtKB-KW"/>
</dbReference>
<evidence type="ECO:0000256" key="3">
    <source>
        <dbReference type="ARBA" id="ARBA00023163"/>
    </source>
</evidence>
<dbReference type="EMBL" id="VDDA01000021">
    <property type="protein sequence ID" value="TNC08815.1"/>
    <property type="molecule type" value="Genomic_DNA"/>
</dbReference>
<evidence type="ECO:0000259" key="4">
    <source>
        <dbReference type="PROSITE" id="PS51063"/>
    </source>
</evidence>
<dbReference type="InterPro" id="IPR050397">
    <property type="entry name" value="Env_Response_Regulators"/>
</dbReference>
<dbReference type="InterPro" id="IPR036388">
    <property type="entry name" value="WH-like_DNA-bd_sf"/>
</dbReference>
<dbReference type="Pfam" id="PF00027">
    <property type="entry name" value="cNMP_binding"/>
    <property type="match status" value="1"/>
</dbReference>
<dbReference type="OrthoDB" id="7584044at2"/>
<dbReference type="PANTHER" id="PTHR24567">
    <property type="entry name" value="CRP FAMILY TRANSCRIPTIONAL REGULATORY PROTEIN"/>
    <property type="match status" value="1"/>
</dbReference>
<organism evidence="5 6">
    <name type="scientific">Methylobacterium terricola</name>
    <dbReference type="NCBI Taxonomy" id="2583531"/>
    <lineage>
        <taxon>Bacteria</taxon>
        <taxon>Pseudomonadati</taxon>
        <taxon>Pseudomonadota</taxon>
        <taxon>Alphaproteobacteria</taxon>
        <taxon>Hyphomicrobiales</taxon>
        <taxon>Methylobacteriaceae</taxon>
        <taxon>Methylobacterium</taxon>
    </lineage>
</organism>
<dbReference type="AlphaFoldDB" id="A0A5C4L8Z3"/>
<dbReference type="InterPro" id="IPR014710">
    <property type="entry name" value="RmlC-like_jellyroll"/>
</dbReference>
<dbReference type="GO" id="GO:0005829">
    <property type="term" value="C:cytosol"/>
    <property type="evidence" value="ECO:0007669"/>
    <property type="project" value="TreeGrafter"/>
</dbReference>
<dbReference type="PANTHER" id="PTHR24567:SF68">
    <property type="entry name" value="DNA-BINDING TRANSCRIPTIONAL DUAL REGULATOR CRP"/>
    <property type="match status" value="1"/>
</dbReference>
<dbReference type="CDD" id="cd00038">
    <property type="entry name" value="CAP_ED"/>
    <property type="match status" value="1"/>
</dbReference>
<dbReference type="GO" id="GO:0003700">
    <property type="term" value="F:DNA-binding transcription factor activity"/>
    <property type="evidence" value="ECO:0007669"/>
    <property type="project" value="TreeGrafter"/>
</dbReference>
<keyword evidence="3" id="KW-0804">Transcription</keyword>
<dbReference type="InterPro" id="IPR012318">
    <property type="entry name" value="HTH_CRP"/>
</dbReference>
<evidence type="ECO:0000313" key="6">
    <source>
        <dbReference type="Proteomes" id="UP000305267"/>
    </source>
</evidence>
<gene>
    <name evidence="5" type="ORF">FF100_28365</name>
</gene>
<name>A0A5C4L8Z3_9HYPH</name>
<dbReference type="PROSITE" id="PS51063">
    <property type="entry name" value="HTH_CRP_2"/>
    <property type="match status" value="1"/>
</dbReference>
<accession>A0A5C4L8Z3</accession>
<dbReference type="SUPFAM" id="SSF46785">
    <property type="entry name" value="Winged helix' DNA-binding domain"/>
    <property type="match status" value="1"/>
</dbReference>
<dbReference type="SUPFAM" id="SSF51206">
    <property type="entry name" value="cAMP-binding domain-like"/>
    <property type="match status" value="1"/>
</dbReference>
<evidence type="ECO:0000256" key="1">
    <source>
        <dbReference type="ARBA" id="ARBA00023015"/>
    </source>
</evidence>
<dbReference type="InterPro" id="IPR036390">
    <property type="entry name" value="WH_DNA-bd_sf"/>
</dbReference>
<dbReference type="Pfam" id="PF13545">
    <property type="entry name" value="HTH_Crp_2"/>
    <property type="match status" value="1"/>
</dbReference>
<keyword evidence="6" id="KW-1185">Reference proteome</keyword>